<dbReference type="AlphaFoldDB" id="A0AAN6JSQ3"/>
<feature type="region of interest" description="Disordered" evidence="1">
    <location>
        <begin position="316"/>
        <end position="404"/>
    </location>
</feature>
<organism evidence="3 4">
    <name type="scientific">Tilletia horrida</name>
    <dbReference type="NCBI Taxonomy" id="155126"/>
    <lineage>
        <taxon>Eukaryota</taxon>
        <taxon>Fungi</taxon>
        <taxon>Dikarya</taxon>
        <taxon>Basidiomycota</taxon>
        <taxon>Ustilaginomycotina</taxon>
        <taxon>Exobasidiomycetes</taxon>
        <taxon>Tilletiales</taxon>
        <taxon>Tilletiaceae</taxon>
        <taxon>Tilletia</taxon>
    </lineage>
</organism>
<dbReference type="SMART" id="SM00393">
    <property type="entry name" value="R3H"/>
    <property type="match status" value="1"/>
</dbReference>
<feature type="compositionally biased region" description="Low complexity" evidence="1">
    <location>
        <begin position="333"/>
        <end position="355"/>
    </location>
</feature>
<feature type="compositionally biased region" description="Low complexity" evidence="1">
    <location>
        <begin position="372"/>
        <end position="383"/>
    </location>
</feature>
<evidence type="ECO:0000313" key="3">
    <source>
        <dbReference type="EMBL" id="KAK0555266.1"/>
    </source>
</evidence>
<feature type="compositionally biased region" description="Low complexity" evidence="1">
    <location>
        <begin position="277"/>
        <end position="288"/>
    </location>
</feature>
<protein>
    <submittedName>
        <fullName evidence="3">FKBP12-associated protein</fullName>
    </submittedName>
</protein>
<dbReference type="EMBL" id="JAPDMZ010000029">
    <property type="protein sequence ID" value="KAK0555266.1"/>
    <property type="molecule type" value="Genomic_DNA"/>
</dbReference>
<dbReference type="Proteomes" id="UP001176517">
    <property type="component" value="Unassembled WGS sequence"/>
</dbReference>
<dbReference type="GO" id="GO:0003676">
    <property type="term" value="F:nucleic acid binding"/>
    <property type="evidence" value="ECO:0007669"/>
    <property type="project" value="UniProtKB-UniRule"/>
</dbReference>
<reference evidence="3" key="1">
    <citation type="journal article" date="2023" name="PhytoFront">
        <title>Draft Genome Resources of Seven Strains of Tilletia horrida, Causal Agent of Kernel Smut of Rice.</title>
        <authorList>
            <person name="Khanal S."/>
            <person name="Antony Babu S."/>
            <person name="Zhou X.G."/>
        </authorList>
    </citation>
    <scope>NUCLEOTIDE SEQUENCE</scope>
    <source>
        <strain evidence="3">TX6</strain>
    </source>
</reference>
<feature type="compositionally biased region" description="Polar residues" evidence="1">
    <location>
        <begin position="316"/>
        <end position="331"/>
    </location>
</feature>
<dbReference type="Pfam" id="PF01424">
    <property type="entry name" value="R3H"/>
    <property type="match status" value="1"/>
</dbReference>
<feature type="region of interest" description="Disordered" evidence="1">
    <location>
        <begin position="131"/>
        <end position="151"/>
    </location>
</feature>
<dbReference type="InterPro" id="IPR001374">
    <property type="entry name" value="R3H_dom"/>
</dbReference>
<evidence type="ECO:0000256" key="1">
    <source>
        <dbReference type="SAM" id="MobiDB-lite"/>
    </source>
</evidence>
<feature type="region of interest" description="Disordered" evidence="1">
    <location>
        <begin position="258"/>
        <end position="300"/>
    </location>
</feature>
<proteinExistence type="predicted"/>
<feature type="compositionally biased region" description="Polar residues" evidence="1">
    <location>
        <begin position="356"/>
        <end position="368"/>
    </location>
</feature>
<sequence>MKLADALGLNYAEKSAPAAYEVDTLKFYASHKAFGDDVERALNEFINSSRNGMILPPAKKEHRKFTHELAAVYKLATESVDAEPKRSVSVRRLQGSRIPAPLLSEAWANAVALHGSASVASTKLSTAPIDRNKAAHPAGSSSGGGGASSALPVPANQPLNAIVLENVFGHSASSLRETLQQSLPTNVMPAFSMRWVTDENVLLTFDQGVPPTLVRIRSLIRDLLSRTGLATQALLCVVNKEGTVLRTEEDGGAVTAVASGHHSGTATPRLAVGGLDSSLGRTTSSAGAAGAGPSGTSAGAAPKKLGGWAAIASGAATTQSSRLNQASTSVWDSGAGRRAPGSGATAGPSSAATRANGQSALGPATTSRLVLGGASSSARSSPRINSEVTLGFSREVTPDDWETS</sequence>
<evidence type="ECO:0000259" key="2">
    <source>
        <dbReference type="PROSITE" id="PS51061"/>
    </source>
</evidence>
<keyword evidence="4" id="KW-1185">Reference proteome</keyword>
<feature type="domain" description="R3H" evidence="2">
    <location>
        <begin position="32"/>
        <end position="94"/>
    </location>
</feature>
<dbReference type="PROSITE" id="PS51061">
    <property type="entry name" value="R3H"/>
    <property type="match status" value="1"/>
</dbReference>
<dbReference type="InterPro" id="IPR036867">
    <property type="entry name" value="R3H_dom_sf"/>
</dbReference>
<dbReference type="Gene3D" id="3.30.1370.50">
    <property type="entry name" value="R3H-like domain"/>
    <property type="match status" value="1"/>
</dbReference>
<comment type="caution">
    <text evidence="3">The sequence shown here is derived from an EMBL/GenBank/DDBJ whole genome shotgun (WGS) entry which is preliminary data.</text>
</comment>
<accession>A0AAN6JSQ3</accession>
<evidence type="ECO:0000313" key="4">
    <source>
        <dbReference type="Proteomes" id="UP001176517"/>
    </source>
</evidence>
<gene>
    <name evidence="3" type="primary">FAP1_2</name>
    <name evidence="3" type="ORF">OC846_001779</name>
</gene>
<dbReference type="SUPFAM" id="SSF82708">
    <property type="entry name" value="R3H domain"/>
    <property type="match status" value="1"/>
</dbReference>
<name>A0AAN6JSQ3_9BASI</name>